<keyword evidence="6" id="KW-0472">Membrane</keyword>
<dbReference type="EMBL" id="LR899550">
    <property type="protein sequence ID" value="CAD7240455.1"/>
    <property type="molecule type" value="Genomic_DNA"/>
</dbReference>
<feature type="domain" description="Cadherin" evidence="9">
    <location>
        <begin position="162"/>
        <end position="261"/>
    </location>
</feature>
<dbReference type="InterPro" id="IPR002126">
    <property type="entry name" value="Cadherin-like_dom"/>
</dbReference>
<keyword evidence="4 7" id="KW-0106">Calcium</keyword>
<dbReference type="Pfam" id="PF00028">
    <property type="entry name" value="Cadherin"/>
    <property type="match status" value="1"/>
</dbReference>
<dbReference type="InterPro" id="IPR015919">
    <property type="entry name" value="Cadherin-like_sf"/>
</dbReference>
<gene>
    <name evidence="10" type="ORF">DSTB1V02_LOCUS478</name>
</gene>
<evidence type="ECO:0000256" key="3">
    <source>
        <dbReference type="ARBA" id="ARBA00022737"/>
    </source>
</evidence>
<name>A0A7R8ZXV9_9CRUS</name>
<evidence type="ECO:0000256" key="7">
    <source>
        <dbReference type="PROSITE-ProRule" id="PRU00043"/>
    </source>
</evidence>
<evidence type="ECO:0000256" key="2">
    <source>
        <dbReference type="ARBA" id="ARBA00022692"/>
    </source>
</evidence>
<keyword evidence="11" id="KW-1185">Reference proteome</keyword>
<accession>A0A7R8ZXV9</accession>
<dbReference type="GO" id="GO:0005886">
    <property type="term" value="C:plasma membrane"/>
    <property type="evidence" value="ECO:0007669"/>
    <property type="project" value="InterPro"/>
</dbReference>
<feature type="domain" description="Cadherin" evidence="9">
    <location>
        <begin position="454"/>
        <end position="580"/>
    </location>
</feature>
<feature type="region of interest" description="Disordered" evidence="8">
    <location>
        <begin position="323"/>
        <end position="344"/>
    </location>
</feature>
<sequence length="633" mass="70432">MSLDLQNFLFDKQQDSSVPFELRIFEEPGSNPPRNVAVLNVIRELNFETQTSHRLTIIVQDLQDEYGNGPHSESATITVEVEDIQDTPPRFFYFDSFVDIEEDYGSNTTGLARWGDNHNHHNSRALRIKVLDSLERRLVGLALSAVDGLAYDPEWHSIDEVVANFLASDGDTTPEIARNIIYSISGGNGEGYFKIDQPTDGSDTAKLRRAKTVDSEAPNTTFITLNITATELFENDTETDQSTSQTCVVSVADIDDNDPMFNFDHFTSEVDEDISYGVPLSFKSPGGEETFINVTDADAIAVEDVNGIAKNTATVTVKVNPKNDNFPQWSDPPYDGDPVVNENAPSGTEILTLKATDADRENGDNLWYYLSDRSFTGKELFSVDLETGELSVADGANVDWETFGTNLIIYVVASDEADDPLVSHRNETSFDITILDVNDNPPQFSNIEEIFGSENTNAGETLVGSVRVSDLDQPGTSNTDLEPEIVRIECMLDCAIPGDATGLVELMMEQTSDIIITYIIRFNADMDFAERRGQYEVEVTVSDKGDPMLSTTEIIILHIVDRNDEYFAWSVEHGYIFPVEEVMIASLRGSLNKIRNAKMLNDSFVLQRFQVGSDIINSNTGAEFYKKTKEDRI</sequence>
<evidence type="ECO:0000259" key="9">
    <source>
        <dbReference type="PROSITE" id="PS50268"/>
    </source>
</evidence>
<dbReference type="GO" id="GO:0005509">
    <property type="term" value="F:calcium ion binding"/>
    <property type="evidence" value="ECO:0007669"/>
    <property type="project" value="UniProtKB-UniRule"/>
</dbReference>
<dbReference type="PROSITE" id="PS00232">
    <property type="entry name" value="CADHERIN_1"/>
    <property type="match status" value="1"/>
</dbReference>
<evidence type="ECO:0000256" key="1">
    <source>
        <dbReference type="ARBA" id="ARBA00004370"/>
    </source>
</evidence>
<dbReference type="PROSITE" id="PS50268">
    <property type="entry name" value="CADHERIN_2"/>
    <property type="match status" value="4"/>
</dbReference>
<proteinExistence type="predicted"/>
<feature type="domain" description="Cadherin" evidence="9">
    <location>
        <begin position="33"/>
        <end position="91"/>
    </location>
</feature>
<keyword evidence="2" id="KW-0812">Transmembrane</keyword>
<dbReference type="Proteomes" id="UP000677054">
    <property type="component" value="Unassembled WGS sequence"/>
</dbReference>
<dbReference type="PANTHER" id="PTHR24026">
    <property type="entry name" value="FAT ATYPICAL CADHERIN-RELATED"/>
    <property type="match status" value="1"/>
</dbReference>
<reference evidence="10" key="1">
    <citation type="submission" date="2020-11" db="EMBL/GenBank/DDBJ databases">
        <authorList>
            <person name="Tran Van P."/>
        </authorList>
    </citation>
    <scope>NUCLEOTIDE SEQUENCE</scope>
</reference>
<dbReference type="SMART" id="SM00112">
    <property type="entry name" value="CA"/>
    <property type="match status" value="4"/>
</dbReference>
<dbReference type="EMBL" id="CAJPEV010000033">
    <property type="protein sequence ID" value="CAG0879180.1"/>
    <property type="molecule type" value="Genomic_DNA"/>
</dbReference>
<evidence type="ECO:0000313" key="11">
    <source>
        <dbReference type="Proteomes" id="UP000677054"/>
    </source>
</evidence>
<feature type="domain" description="Cadherin" evidence="9">
    <location>
        <begin position="340"/>
        <end position="444"/>
    </location>
</feature>
<dbReference type="PRINTS" id="PR00205">
    <property type="entry name" value="CADHERIN"/>
</dbReference>
<evidence type="ECO:0000256" key="8">
    <source>
        <dbReference type="SAM" id="MobiDB-lite"/>
    </source>
</evidence>
<dbReference type="Gene3D" id="2.60.40.60">
    <property type="entry name" value="Cadherins"/>
    <property type="match status" value="4"/>
</dbReference>
<evidence type="ECO:0000256" key="5">
    <source>
        <dbReference type="ARBA" id="ARBA00022989"/>
    </source>
</evidence>
<evidence type="ECO:0000313" key="10">
    <source>
        <dbReference type="EMBL" id="CAD7240455.1"/>
    </source>
</evidence>
<evidence type="ECO:0000256" key="4">
    <source>
        <dbReference type="ARBA" id="ARBA00022837"/>
    </source>
</evidence>
<dbReference type="CDD" id="cd11304">
    <property type="entry name" value="Cadherin_repeat"/>
    <property type="match status" value="3"/>
</dbReference>
<keyword evidence="3" id="KW-0677">Repeat</keyword>
<comment type="subcellular location">
    <subcellularLocation>
        <location evidence="1">Membrane</location>
    </subcellularLocation>
</comment>
<dbReference type="SUPFAM" id="SSF49313">
    <property type="entry name" value="Cadherin-like"/>
    <property type="match status" value="4"/>
</dbReference>
<evidence type="ECO:0000256" key="6">
    <source>
        <dbReference type="ARBA" id="ARBA00023136"/>
    </source>
</evidence>
<protein>
    <recommendedName>
        <fullName evidence="9">Cadherin domain-containing protein</fullName>
    </recommendedName>
</protein>
<keyword evidence="5" id="KW-1133">Transmembrane helix</keyword>
<dbReference type="InterPro" id="IPR020894">
    <property type="entry name" value="Cadherin_CS"/>
</dbReference>
<dbReference type="AlphaFoldDB" id="A0A7R8ZXV9"/>
<organism evidence="10">
    <name type="scientific">Darwinula stevensoni</name>
    <dbReference type="NCBI Taxonomy" id="69355"/>
    <lineage>
        <taxon>Eukaryota</taxon>
        <taxon>Metazoa</taxon>
        <taxon>Ecdysozoa</taxon>
        <taxon>Arthropoda</taxon>
        <taxon>Crustacea</taxon>
        <taxon>Oligostraca</taxon>
        <taxon>Ostracoda</taxon>
        <taxon>Podocopa</taxon>
        <taxon>Podocopida</taxon>
        <taxon>Darwinulocopina</taxon>
        <taxon>Darwinuloidea</taxon>
        <taxon>Darwinulidae</taxon>
        <taxon>Darwinula</taxon>
    </lineage>
</organism>
<dbReference type="GO" id="GO:0007156">
    <property type="term" value="P:homophilic cell adhesion via plasma membrane adhesion molecules"/>
    <property type="evidence" value="ECO:0007669"/>
    <property type="project" value="InterPro"/>
</dbReference>
<dbReference type="OrthoDB" id="6379298at2759"/>